<reference evidence="7 8" key="1">
    <citation type="submission" date="2019-05" db="EMBL/GenBank/DDBJ databases">
        <title>Algicella ahnfeltiae gen. nov., sp. nov., a novel marine bacterium of the family Flavobacteriaceae isolated from a red alga.</title>
        <authorList>
            <person name="Nedashkovskaya O.I."/>
            <person name="Kukhlevskiy A.D."/>
            <person name="Kim S.-G."/>
            <person name="Zhukova N.V."/>
            <person name="Mikhailov V.V."/>
        </authorList>
    </citation>
    <scope>NUCLEOTIDE SEQUENCE [LARGE SCALE GENOMIC DNA]</scope>
    <source>
        <strain evidence="7 8">10Alg115</strain>
    </source>
</reference>
<keyword evidence="5 6" id="KW-0472">Membrane</keyword>
<feature type="transmembrane region" description="Helical" evidence="6">
    <location>
        <begin position="179"/>
        <end position="197"/>
    </location>
</feature>
<evidence type="ECO:0000256" key="3">
    <source>
        <dbReference type="ARBA" id="ARBA00022692"/>
    </source>
</evidence>
<dbReference type="PANTHER" id="PTHR30250">
    <property type="entry name" value="PST FAMILY PREDICTED COLANIC ACID TRANSPORTER"/>
    <property type="match status" value="1"/>
</dbReference>
<feature type="transmembrane region" description="Helical" evidence="6">
    <location>
        <begin position="217"/>
        <end position="245"/>
    </location>
</feature>
<dbReference type="OrthoDB" id="1186186at2"/>
<dbReference type="KEGG" id="fbe:FF125_17175"/>
<dbReference type="RefSeq" id="WP_138950929.1">
    <property type="nucleotide sequence ID" value="NZ_CP040749.1"/>
</dbReference>
<keyword evidence="8" id="KW-1185">Reference proteome</keyword>
<evidence type="ECO:0000313" key="8">
    <source>
        <dbReference type="Proteomes" id="UP000306229"/>
    </source>
</evidence>
<keyword evidence="2" id="KW-1003">Cell membrane</keyword>
<comment type="subcellular location">
    <subcellularLocation>
        <location evidence="1">Cell membrane</location>
        <topology evidence="1">Multi-pass membrane protein</topology>
    </subcellularLocation>
</comment>
<evidence type="ECO:0000256" key="2">
    <source>
        <dbReference type="ARBA" id="ARBA00022475"/>
    </source>
</evidence>
<evidence type="ECO:0000256" key="4">
    <source>
        <dbReference type="ARBA" id="ARBA00022989"/>
    </source>
</evidence>
<dbReference type="InterPro" id="IPR050833">
    <property type="entry name" value="Poly_Biosynth_Transport"/>
</dbReference>
<evidence type="ECO:0000256" key="5">
    <source>
        <dbReference type="ARBA" id="ARBA00023136"/>
    </source>
</evidence>
<feature type="transmembrane region" description="Helical" evidence="6">
    <location>
        <begin position="388"/>
        <end position="411"/>
    </location>
</feature>
<protein>
    <submittedName>
        <fullName evidence="7">Uncharacterized protein</fullName>
    </submittedName>
</protein>
<sequence length="424" mass="48280">MIDGLKDLLSGFRNRNGMSIFYATILARILSFFTSWIALQLIDSKDLGVVIYAFTIISFIIPISGLGLHQSLIRYGSLSASDTTKNQIFKYVLNKGLISSVVLVLLIILISLLFKSYFLNGINYLIILSFAIPTFFLLEIVKVQYRLKHQNKTFALVEVSYNILLIILVTILSYTYKEMGYAIALVIAPLLTSVLFIKKLNIDFKIKVKPDIINFGFWKYGFFASLSNVATKFLTAIDIILIGYLLKNSEMVTVYKYISLIPLSLLFISQVFITTDFVNLTENIYNKNYIKKYIKNYMFLFVFISICIGFSSWLFAEDLLLFFGTEFVNYKASFLVLILGAIGILILRGLYGNLLSIIGKANINYYIAISAIVLNVILNYYLIPNYGIYGAALTSTLLMWVTGIISCFAFYKLYKKFLVHQKLE</sequence>
<gene>
    <name evidence="7" type="ORF">FF125_17175</name>
</gene>
<feature type="transmembrane region" description="Helical" evidence="6">
    <location>
        <begin position="124"/>
        <end position="141"/>
    </location>
</feature>
<accession>A0A5B7TXK3</accession>
<keyword evidence="3 6" id="KW-0812">Transmembrane</keyword>
<evidence type="ECO:0000313" key="7">
    <source>
        <dbReference type="EMBL" id="QCX40093.1"/>
    </source>
</evidence>
<dbReference type="PANTHER" id="PTHR30250:SF11">
    <property type="entry name" value="O-ANTIGEN TRANSPORTER-RELATED"/>
    <property type="match status" value="1"/>
</dbReference>
<evidence type="ECO:0000256" key="6">
    <source>
        <dbReference type="SAM" id="Phobius"/>
    </source>
</evidence>
<organism evidence="7 8">
    <name type="scientific">Aureibaculum algae</name>
    <dbReference type="NCBI Taxonomy" id="2584122"/>
    <lineage>
        <taxon>Bacteria</taxon>
        <taxon>Pseudomonadati</taxon>
        <taxon>Bacteroidota</taxon>
        <taxon>Flavobacteriia</taxon>
        <taxon>Flavobacteriales</taxon>
        <taxon>Flavobacteriaceae</taxon>
        <taxon>Aureibaculum</taxon>
    </lineage>
</organism>
<evidence type="ECO:0000256" key="1">
    <source>
        <dbReference type="ARBA" id="ARBA00004651"/>
    </source>
</evidence>
<name>A0A5B7TXK3_9FLAO</name>
<dbReference type="Pfam" id="PF01943">
    <property type="entry name" value="Polysacc_synt"/>
    <property type="match status" value="1"/>
</dbReference>
<feature type="transmembrane region" description="Helical" evidence="6">
    <location>
        <begin position="328"/>
        <end position="351"/>
    </location>
</feature>
<dbReference type="InterPro" id="IPR002797">
    <property type="entry name" value="Polysacc_synth"/>
</dbReference>
<feature type="transmembrane region" description="Helical" evidence="6">
    <location>
        <begin position="257"/>
        <end position="278"/>
    </location>
</feature>
<dbReference type="AlphaFoldDB" id="A0A5B7TXK3"/>
<dbReference type="Proteomes" id="UP000306229">
    <property type="component" value="Chromosome"/>
</dbReference>
<feature type="transmembrane region" description="Helical" evidence="6">
    <location>
        <begin position="20"/>
        <end position="42"/>
    </location>
</feature>
<dbReference type="EMBL" id="CP040749">
    <property type="protein sequence ID" value="QCX40093.1"/>
    <property type="molecule type" value="Genomic_DNA"/>
</dbReference>
<feature type="transmembrane region" description="Helical" evidence="6">
    <location>
        <begin position="97"/>
        <end position="118"/>
    </location>
</feature>
<dbReference type="GO" id="GO:0005886">
    <property type="term" value="C:plasma membrane"/>
    <property type="evidence" value="ECO:0007669"/>
    <property type="project" value="UniProtKB-SubCell"/>
</dbReference>
<proteinExistence type="predicted"/>
<keyword evidence="4 6" id="KW-1133">Transmembrane helix</keyword>
<feature type="transmembrane region" description="Helical" evidence="6">
    <location>
        <begin position="153"/>
        <end position="173"/>
    </location>
</feature>
<feature type="transmembrane region" description="Helical" evidence="6">
    <location>
        <begin position="48"/>
        <end position="68"/>
    </location>
</feature>
<feature type="transmembrane region" description="Helical" evidence="6">
    <location>
        <begin position="298"/>
        <end position="316"/>
    </location>
</feature>
<feature type="transmembrane region" description="Helical" evidence="6">
    <location>
        <begin position="363"/>
        <end position="382"/>
    </location>
</feature>